<reference evidence="6 7" key="1">
    <citation type="submission" date="2019-01" db="EMBL/GenBank/DDBJ databases">
        <title>Draft genome sequence of Dictyobacter sp. Uno17.</title>
        <authorList>
            <person name="Wang C.M."/>
            <person name="Zheng Y."/>
            <person name="Sakai Y."/>
            <person name="Abe K."/>
            <person name="Yokota A."/>
            <person name="Yabe S."/>
        </authorList>
    </citation>
    <scope>NUCLEOTIDE SEQUENCE [LARGE SCALE GENOMIC DNA]</scope>
    <source>
        <strain evidence="6 7">Uno17</strain>
    </source>
</reference>
<evidence type="ECO:0000256" key="1">
    <source>
        <dbReference type="ARBA" id="ARBA00022491"/>
    </source>
</evidence>
<dbReference type="SMART" id="SM00422">
    <property type="entry name" value="HTH_MERR"/>
    <property type="match status" value="1"/>
</dbReference>
<dbReference type="InterPro" id="IPR009061">
    <property type="entry name" value="DNA-bd_dom_put_sf"/>
</dbReference>
<dbReference type="AlphaFoldDB" id="A0A5A5TL85"/>
<dbReference type="PANTHER" id="PTHR30204:SF69">
    <property type="entry name" value="MERR-FAMILY TRANSCRIPTIONAL REGULATOR"/>
    <property type="match status" value="1"/>
</dbReference>
<protein>
    <submittedName>
        <fullName evidence="6">MerR family transcriptional regulator</fullName>
    </submittedName>
</protein>
<dbReference type="InterPro" id="IPR000551">
    <property type="entry name" value="MerR-type_HTH_dom"/>
</dbReference>
<dbReference type="GO" id="GO:0003677">
    <property type="term" value="F:DNA binding"/>
    <property type="evidence" value="ECO:0007669"/>
    <property type="project" value="UniProtKB-KW"/>
</dbReference>
<evidence type="ECO:0000256" key="4">
    <source>
        <dbReference type="ARBA" id="ARBA00023163"/>
    </source>
</evidence>
<dbReference type="RefSeq" id="WP_172632488.1">
    <property type="nucleotide sequence ID" value="NZ_BIXY01000153.1"/>
</dbReference>
<comment type="caution">
    <text evidence="6">The sequence shown here is derived from an EMBL/GenBank/DDBJ whole genome shotgun (WGS) entry which is preliminary data.</text>
</comment>
<name>A0A5A5TL85_9CHLR</name>
<evidence type="ECO:0000256" key="3">
    <source>
        <dbReference type="ARBA" id="ARBA00023125"/>
    </source>
</evidence>
<dbReference type="PROSITE" id="PS50937">
    <property type="entry name" value="HTH_MERR_2"/>
    <property type="match status" value="1"/>
</dbReference>
<dbReference type="InterPro" id="IPR047057">
    <property type="entry name" value="MerR_fam"/>
</dbReference>
<keyword evidence="3" id="KW-0238">DNA-binding</keyword>
<dbReference type="PANTHER" id="PTHR30204">
    <property type="entry name" value="REDOX-CYCLING DRUG-SENSING TRANSCRIPTIONAL ACTIVATOR SOXR"/>
    <property type="match status" value="1"/>
</dbReference>
<dbReference type="Gene3D" id="1.10.1660.10">
    <property type="match status" value="1"/>
</dbReference>
<dbReference type="Pfam" id="PF13411">
    <property type="entry name" value="MerR_1"/>
    <property type="match status" value="1"/>
</dbReference>
<feature type="domain" description="HTH merR-type" evidence="5">
    <location>
        <begin position="3"/>
        <end position="71"/>
    </location>
</feature>
<gene>
    <name evidence="6" type="ORF">KDI_53970</name>
</gene>
<dbReference type="SUPFAM" id="SSF46955">
    <property type="entry name" value="Putative DNA-binding domain"/>
    <property type="match status" value="1"/>
</dbReference>
<keyword evidence="4" id="KW-0804">Transcription</keyword>
<proteinExistence type="predicted"/>
<evidence type="ECO:0000256" key="2">
    <source>
        <dbReference type="ARBA" id="ARBA00023015"/>
    </source>
</evidence>
<keyword evidence="1" id="KW-0678">Repressor</keyword>
<evidence type="ECO:0000259" key="5">
    <source>
        <dbReference type="PROSITE" id="PS50937"/>
    </source>
</evidence>
<evidence type="ECO:0000313" key="6">
    <source>
        <dbReference type="EMBL" id="GCF11833.1"/>
    </source>
</evidence>
<keyword evidence="2" id="KW-0805">Transcription regulation</keyword>
<dbReference type="EMBL" id="BIXY01000153">
    <property type="protein sequence ID" value="GCF11833.1"/>
    <property type="molecule type" value="Genomic_DNA"/>
</dbReference>
<sequence length="134" mass="15272">MSELTISQIAQQAGIRPSTIRYYESINVLPEPRRVSGQRRYDETILERLAFIQVTQKLGFSLTEIQQLLQSHNEDAQLSEQWQNIAQQKLVQVELLLQRASNVKQLLSQGLQCGCSNLLDCIQCVLLNCNSAQR</sequence>
<dbReference type="Proteomes" id="UP000322530">
    <property type="component" value="Unassembled WGS sequence"/>
</dbReference>
<keyword evidence="7" id="KW-1185">Reference proteome</keyword>
<dbReference type="GO" id="GO:0003700">
    <property type="term" value="F:DNA-binding transcription factor activity"/>
    <property type="evidence" value="ECO:0007669"/>
    <property type="project" value="InterPro"/>
</dbReference>
<accession>A0A5A5TL85</accession>
<organism evidence="6 7">
    <name type="scientific">Dictyobacter arantiisoli</name>
    <dbReference type="NCBI Taxonomy" id="2014874"/>
    <lineage>
        <taxon>Bacteria</taxon>
        <taxon>Bacillati</taxon>
        <taxon>Chloroflexota</taxon>
        <taxon>Ktedonobacteria</taxon>
        <taxon>Ktedonobacterales</taxon>
        <taxon>Dictyobacteraceae</taxon>
        <taxon>Dictyobacter</taxon>
    </lineage>
</organism>
<evidence type="ECO:0000313" key="7">
    <source>
        <dbReference type="Proteomes" id="UP000322530"/>
    </source>
</evidence>
<dbReference type="PRINTS" id="PR00040">
    <property type="entry name" value="HTHMERR"/>
</dbReference>